<proteinExistence type="predicted"/>
<organism evidence="1 2">
    <name type="scientific">Tumebacillus lacus</name>
    <dbReference type="NCBI Taxonomy" id="2995335"/>
    <lineage>
        <taxon>Bacteria</taxon>
        <taxon>Bacillati</taxon>
        <taxon>Bacillota</taxon>
        <taxon>Bacilli</taxon>
        <taxon>Bacillales</taxon>
        <taxon>Alicyclobacillaceae</taxon>
        <taxon>Tumebacillus</taxon>
    </lineage>
</organism>
<sequence>MSSRRKRKAVQPIPYFYDARDGRPIPIVNPNIIPPIPMPTVPGYPPDVITGGTVVTVPGGVVTPTPIQPQPWQWPLPTDQYPGYYHVPMYRDGGAGSDEETVAVSHDRDDRFLPLPPPRPFYPYPPPFYPRPRPFLYPYPPFVGPVPLPVPLPLPIPGPYYY</sequence>
<dbReference type="EMBL" id="JAPMLT010000012">
    <property type="protein sequence ID" value="MCX7571750.1"/>
    <property type="molecule type" value="Genomic_DNA"/>
</dbReference>
<gene>
    <name evidence="1" type="ORF">OS242_17540</name>
</gene>
<reference evidence="1 2" key="1">
    <citation type="submission" date="2022-11" db="EMBL/GenBank/DDBJ databases">
        <title>Study of microbial diversity in lake waters.</title>
        <authorList>
            <person name="Zhang J."/>
        </authorList>
    </citation>
    <scope>NUCLEOTIDE SEQUENCE [LARGE SCALE GENOMIC DNA]</scope>
    <source>
        <strain evidence="1 2">DT12</strain>
    </source>
</reference>
<comment type="caution">
    <text evidence="1">The sequence shown here is derived from an EMBL/GenBank/DDBJ whole genome shotgun (WGS) entry which is preliminary data.</text>
</comment>
<evidence type="ECO:0008006" key="3">
    <source>
        <dbReference type="Google" id="ProtNLM"/>
    </source>
</evidence>
<accession>A0ABT3X818</accession>
<dbReference type="RefSeq" id="WP_267152997.1">
    <property type="nucleotide sequence ID" value="NZ_JAPMLT010000012.1"/>
</dbReference>
<keyword evidence="2" id="KW-1185">Reference proteome</keyword>
<name>A0ABT3X818_9BACL</name>
<dbReference type="Proteomes" id="UP001208017">
    <property type="component" value="Unassembled WGS sequence"/>
</dbReference>
<evidence type="ECO:0000313" key="1">
    <source>
        <dbReference type="EMBL" id="MCX7571750.1"/>
    </source>
</evidence>
<evidence type="ECO:0000313" key="2">
    <source>
        <dbReference type="Proteomes" id="UP001208017"/>
    </source>
</evidence>
<protein>
    <recommendedName>
        <fullName evidence="3">Spore coat protein</fullName>
    </recommendedName>
</protein>